<dbReference type="AlphaFoldDB" id="A0A0D8ZYR7"/>
<accession>A0A0D8ZYR7</accession>
<dbReference type="Pfam" id="PF06144">
    <property type="entry name" value="DNA_pol3_delta"/>
    <property type="match status" value="1"/>
</dbReference>
<keyword evidence="12" id="KW-1185">Reference proteome</keyword>
<dbReference type="Proteomes" id="UP000032452">
    <property type="component" value="Unassembled WGS sequence"/>
</dbReference>
<evidence type="ECO:0000259" key="9">
    <source>
        <dbReference type="Pfam" id="PF06144"/>
    </source>
</evidence>
<evidence type="ECO:0000256" key="3">
    <source>
        <dbReference type="ARBA" id="ARBA00022679"/>
    </source>
</evidence>
<evidence type="ECO:0000313" key="12">
    <source>
        <dbReference type="Proteomes" id="UP000032452"/>
    </source>
</evidence>
<dbReference type="InterPro" id="IPR005790">
    <property type="entry name" value="DNA_polIII_delta"/>
</dbReference>
<comment type="similarity">
    <text evidence="7">Belongs to the DNA polymerase HolA subunit family.</text>
</comment>
<dbReference type="EMBL" id="JYON01000001">
    <property type="protein sequence ID" value="KJH73547.1"/>
    <property type="molecule type" value="Genomic_DNA"/>
</dbReference>
<dbReference type="InterPro" id="IPR008921">
    <property type="entry name" value="DNA_pol3_clamp-load_cplx_C"/>
</dbReference>
<dbReference type="PATRIC" id="fig|1618023.3.peg.1634"/>
<dbReference type="GO" id="GO:0009360">
    <property type="term" value="C:DNA polymerase III complex"/>
    <property type="evidence" value="ECO:0007669"/>
    <property type="project" value="InterPro"/>
</dbReference>
<evidence type="ECO:0000256" key="5">
    <source>
        <dbReference type="ARBA" id="ARBA00022705"/>
    </source>
</evidence>
<dbReference type="GO" id="GO:0003887">
    <property type="term" value="F:DNA-directed DNA polymerase activity"/>
    <property type="evidence" value="ECO:0007669"/>
    <property type="project" value="UniProtKB-KW"/>
</dbReference>
<feature type="domain" description="DNA polymerase III delta N-terminal" evidence="9">
    <location>
        <begin position="4"/>
        <end position="117"/>
    </location>
</feature>
<evidence type="ECO:0000256" key="8">
    <source>
        <dbReference type="ARBA" id="ARBA00049244"/>
    </source>
</evidence>
<feature type="domain" description="DNA polymerase III delta subunit-like C-terminal" evidence="10">
    <location>
        <begin position="197"/>
        <end position="310"/>
    </location>
</feature>
<comment type="caution">
    <text evidence="11">The sequence shown here is derived from an EMBL/GenBank/DDBJ whole genome shotgun (WGS) entry which is preliminary data.</text>
</comment>
<evidence type="ECO:0000256" key="6">
    <source>
        <dbReference type="ARBA" id="ARBA00022932"/>
    </source>
</evidence>
<evidence type="ECO:0000259" key="10">
    <source>
        <dbReference type="Pfam" id="PF21694"/>
    </source>
</evidence>
<evidence type="ECO:0000256" key="1">
    <source>
        <dbReference type="ARBA" id="ARBA00012417"/>
    </source>
</evidence>
<dbReference type="Gene3D" id="1.10.8.60">
    <property type="match status" value="1"/>
</dbReference>
<gene>
    <name evidence="11" type="ORF">UH38_01935</name>
</gene>
<dbReference type="PANTHER" id="PTHR34388">
    <property type="entry name" value="DNA POLYMERASE III SUBUNIT DELTA"/>
    <property type="match status" value="1"/>
</dbReference>
<keyword evidence="5" id="KW-0235">DNA replication</keyword>
<dbReference type="SUPFAM" id="SSF52540">
    <property type="entry name" value="P-loop containing nucleoside triphosphate hydrolases"/>
    <property type="match status" value="1"/>
</dbReference>
<dbReference type="STRING" id="1618023.UH38_01935"/>
<evidence type="ECO:0000256" key="7">
    <source>
        <dbReference type="ARBA" id="ARBA00034754"/>
    </source>
</evidence>
<comment type="catalytic activity">
    <reaction evidence="8">
        <text>DNA(n) + a 2'-deoxyribonucleoside 5'-triphosphate = DNA(n+1) + diphosphate</text>
        <dbReference type="Rhea" id="RHEA:22508"/>
        <dbReference type="Rhea" id="RHEA-COMP:17339"/>
        <dbReference type="Rhea" id="RHEA-COMP:17340"/>
        <dbReference type="ChEBI" id="CHEBI:33019"/>
        <dbReference type="ChEBI" id="CHEBI:61560"/>
        <dbReference type="ChEBI" id="CHEBI:173112"/>
        <dbReference type="EC" id="2.7.7.7"/>
    </reaction>
</comment>
<dbReference type="PANTHER" id="PTHR34388:SF1">
    <property type="entry name" value="DNA POLYMERASE III SUBUNIT DELTA"/>
    <property type="match status" value="1"/>
</dbReference>
<dbReference type="GO" id="GO:0003677">
    <property type="term" value="F:DNA binding"/>
    <property type="evidence" value="ECO:0007669"/>
    <property type="project" value="InterPro"/>
</dbReference>
<dbReference type="SUPFAM" id="SSF48019">
    <property type="entry name" value="post-AAA+ oligomerization domain-like"/>
    <property type="match status" value="1"/>
</dbReference>
<evidence type="ECO:0000256" key="2">
    <source>
        <dbReference type="ARBA" id="ARBA00017703"/>
    </source>
</evidence>
<reference evidence="11 12" key="1">
    <citation type="submission" date="2015-02" db="EMBL/GenBank/DDBJ databases">
        <title>Draft genome of a novel marine cyanobacterium (Chroococcales) isolated from South Atlantic Ocean.</title>
        <authorList>
            <person name="Rigonato J."/>
            <person name="Alvarenga D.O."/>
            <person name="Branco L.H."/>
            <person name="Varani A.M."/>
            <person name="Brandini F.P."/>
            <person name="Fiore M.F."/>
        </authorList>
    </citation>
    <scope>NUCLEOTIDE SEQUENCE [LARGE SCALE GENOMIC DNA]</scope>
    <source>
        <strain evidence="11 12">CENA595</strain>
    </source>
</reference>
<dbReference type="Gene3D" id="1.20.272.10">
    <property type="match status" value="1"/>
</dbReference>
<evidence type="ECO:0000256" key="4">
    <source>
        <dbReference type="ARBA" id="ARBA00022695"/>
    </source>
</evidence>
<keyword evidence="6" id="KW-0239">DNA-directed DNA polymerase</keyword>
<dbReference type="InterPro" id="IPR027417">
    <property type="entry name" value="P-loop_NTPase"/>
</dbReference>
<dbReference type="InterPro" id="IPR048466">
    <property type="entry name" value="DNA_pol3_delta-like_C"/>
</dbReference>
<dbReference type="NCBIfam" id="TIGR01128">
    <property type="entry name" value="holA"/>
    <property type="match status" value="1"/>
</dbReference>
<dbReference type="GO" id="GO:0006261">
    <property type="term" value="P:DNA-templated DNA replication"/>
    <property type="evidence" value="ECO:0007669"/>
    <property type="project" value="TreeGrafter"/>
</dbReference>
<proteinExistence type="inferred from homology"/>
<dbReference type="RefSeq" id="WP_045052897.1">
    <property type="nucleotide sequence ID" value="NZ_CAWMDP010000017.1"/>
</dbReference>
<evidence type="ECO:0000313" key="11">
    <source>
        <dbReference type="EMBL" id="KJH73547.1"/>
    </source>
</evidence>
<dbReference type="OrthoDB" id="581300at2"/>
<name>A0A0D8ZYR7_9CYAN</name>
<keyword evidence="3" id="KW-0808">Transferase</keyword>
<protein>
    <recommendedName>
        <fullName evidence="2">DNA polymerase III subunit delta</fullName>
        <ecNumber evidence="1">2.7.7.7</ecNumber>
    </recommendedName>
</protein>
<keyword evidence="4" id="KW-0548">Nucleotidyltransferase</keyword>
<dbReference type="InterPro" id="IPR010372">
    <property type="entry name" value="DNA_pol3_delta_N"/>
</dbReference>
<dbReference type="Gene3D" id="3.40.50.300">
    <property type="entry name" value="P-loop containing nucleotide triphosphate hydrolases"/>
    <property type="match status" value="1"/>
</dbReference>
<sequence>MPIYYYWGDDEFTIAKAVEQLRNRIDPNWASFNYTQYPADATVEGLNQAMTPPFGCGDRLVWLADTNLGQNCSEDLLVELERTFPALPENSVLLLTSTNKADGRLKSTKLLQKYADIREFALIPPWETSKLFQQVQKVAQEVGVKLTQASVNAISEAVGNNTRQLYNELEKLRLYAGDTKAALDIDVVSRLIEANSQTSLDLVKAIASGNIAKSLTLIAQLLNRNEPALRIVATLIGQFRTWLWVKIATDTGERDKKVIAQAAEISNPNRVYFLQQEVQTLSVQQLASTLPVLLALELSLKQGGEEKAVLQTKIIELCQIFSQR</sequence>
<dbReference type="Pfam" id="PF21694">
    <property type="entry name" value="DNA_pol3_delta_C"/>
    <property type="match status" value="1"/>
</dbReference>
<dbReference type="EC" id="2.7.7.7" evidence="1"/>
<organism evidence="11 12">
    <name type="scientific">Aliterella atlantica CENA595</name>
    <dbReference type="NCBI Taxonomy" id="1618023"/>
    <lineage>
        <taxon>Bacteria</taxon>
        <taxon>Bacillati</taxon>
        <taxon>Cyanobacteriota</taxon>
        <taxon>Cyanophyceae</taxon>
        <taxon>Chroococcidiopsidales</taxon>
        <taxon>Aliterellaceae</taxon>
        <taxon>Aliterella</taxon>
    </lineage>
</organism>